<dbReference type="AlphaFoldDB" id="A0A2H4SGM0"/>
<evidence type="ECO:0000256" key="2">
    <source>
        <dbReference type="SAM" id="MobiDB-lite"/>
    </source>
</evidence>
<feature type="region of interest" description="Disordered" evidence="2">
    <location>
        <begin position="721"/>
        <end position="763"/>
    </location>
</feature>
<feature type="compositionally biased region" description="Polar residues" evidence="2">
    <location>
        <begin position="327"/>
        <end position="337"/>
    </location>
</feature>
<dbReference type="PANTHER" id="PTHR38701">
    <property type="entry name" value="CHROMOSOME 8, WHOLE GENOME SHOTGUN SEQUENCE"/>
    <property type="match status" value="1"/>
</dbReference>
<name>A0A2H4SGM0_CORMI</name>
<gene>
    <name evidence="3" type="ORF">A9K55_007390</name>
</gene>
<feature type="region of interest" description="Disordered" evidence="2">
    <location>
        <begin position="15"/>
        <end position="71"/>
    </location>
</feature>
<feature type="compositionally biased region" description="Low complexity" evidence="2">
    <location>
        <begin position="358"/>
        <end position="382"/>
    </location>
</feature>
<feature type="compositionally biased region" description="Polar residues" evidence="2">
    <location>
        <begin position="391"/>
        <end position="402"/>
    </location>
</feature>
<feature type="region of interest" description="Disordered" evidence="2">
    <location>
        <begin position="316"/>
        <end position="491"/>
    </location>
</feature>
<proteinExistence type="predicted"/>
<evidence type="ECO:0000313" key="4">
    <source>
        <dbReference type="Proteomes" id="UP000323067"/>
    </source>
</evidence>
<organism evidence="3 4">
    <name type="scientific">Cordyceps militaris</name>
    <name type="common">Caterpillar fungus</name>
    <name type="synonym">Clavaria militaris</name>
    <dbReference type="NCBI Taxonomy" id="73501"/>
    <lineage>
        <taxon>Eukaryota</taxon>
        <taxon>Fungi</taxon>
        <taxon>Dikarya</taxon>
        <taxon>Ascomycota</taxon>
        <taxon>Pezizomycotina</taxon>
        <taxon>Sordariomycetes</taxon>
        <taxon>Hypocreomycetidae</taxon>
        <taxon>Hypocreales</taxon>
        <taxon>Cordycipitaceae</taxon>
        <taxon>Cordyceps</taxon>
    </lineage>
</organism>
<feature type="region of interest" description="Disordered" evidence="2">
    <location>
        <begin position="505"/>
        <end position="532"/>
    </location>
</feature>
<feature type="compositionally biased region" description="Low complexity" evidence="2">
    <location>
        <begin position="221"/>
        <end position="235"/>
    </location>
</feature>
<dbReference type="VEuPathDB" id="FungiDB:CCM_07632"/>
<feature type="region of interest" description="Disordered" evidence="2">
    <location>
        <begin position="206"/>
        <end position="272"/>
    </location>
</feature>
<feature type="region of interest" description="Disordered" evidence="2">
    <location>
        <begin position="128"/>
        <end position="190"/>
    </location>
</feature>
<feature type="compositionally biased region" description="Low complexity" evidence="2">
    <location>
        <begin position="155"/>
        <end position="164"/>
    </location>
</feature>
<dbReference type="Proteomes" id="UP000323067">
    <property type="component" value="Chromosome vii"/>
</dbReference>
<evidence type="ECO:0000256" key="1">
    <source>
        <dbReference type="SAM" id="Coils"/>
    </source>
</evidence>
<protein>
    <submittedName>
        <fullName evidence="3">Uncharacterized protein</fullName>
    </submittedName>
</protein>
<dbReference type="VEuPathDB" id="FungiDB:A9K55_007390"/>
<sequence>MHLPAYILAASLSARPAPATRNLNERYQHPRPPLPPQRRGRPRQAPPPPSIPTLERCSSTSNTDKTGLSQPLRQTIFPSLRTPAACASSTYSTQRHSLQLYPPAAALHPVLAAAAFPLWPRRQDDHLVTPGLNHNTTSARLTMPPGDRPRQPPSVVRAAATRTAPLTPKVASKGTPVLGSLARRPPQGTANTLANEVASPVSAFLATNVTPRTGHRQTRVDSTNSTPTTTPNPDNRANGWDRDSPRPSGLTTSPESGLKPSEMPPDANDSNKFFYASDAKNLQTPGQQRQPAPAAQKGPTFFYANATLNNVADLSATSTPQPAPLLSPSNMNAQDPSATKFVYANGTPEMEPNPTLASSTSNSVLSSGPRLPLGSRPPLGSSATVIGLVQRPTSPLKHTSTPLPVLSPILRTTLSPPSPIRSQTSPPSTNSVQKLESQRGTRRVSIEMPPKSLRRQSRANGNPGPELQLPPKMTTSPNLSDSVSPPASPGILQTSMTMASLLHAAEEQQVSDDEADVLSEPQSPSKSHFSDGVSELVANARRERKVQDLEITNASLEAINRTLERQLRKQTAELRRYRRLSRSGRLSLTSAPNSRVVSEALTDPAVDLSELSENNQTDEEDEEFDDSIEESDVSMADTASMSVISMGAMRRKRDEKRLQLDLTKHQELLIDSQKMNQSIKRCLSWTEALIKEGQKALEYHVRVSDVEFGGHILAPVDEDDYDLSSQNVDDHDMTVKEPASSSPPRAQPDRDSGIELPPSEDGS</sequence>
<feature type="coiled-coil region" evidence="1">
    <location>
        <begin position="546"/>
        <end position="580"/>
    </location>
</feature>
<dbReference type="EMBL" id="CP023324">
    <property type="protein sequence ID" value="ATY62247.1"/>
    <property type="molecule type" value="Genomic_DNA"/>
</dbReference>
<keyword evidence="1" id="KW-0175">Coiled coil</keyword>
<feature type="compositionally biased region" description="Polar residues" evidence="2">
    <location>
        <begin position="473"/>
        <end position="491"/>
    </location>
</feature>
<reference evidence="3 4" key="1">
    <citation type="journal article" date="2017" name="BMC Genomics">
        <title>Chromosome level assembly and secondary metabolite potential of the parasitic fungus Cordyceps militaris.</title>
        <authorList>
            <person name="Kramer G.J."/>
            <person name="Nodwell J.R."/>
        </authorList>
    </citation>
    <scope>NUCLEOTIDE SEQUENCE [LARGE SCALE GENOMIC DNA]</scope>
    <source>
        <strain evidence="3 4">ATCC 34164</strain>
    </source>
</reference>
<accession>A0A2H4SGM0</accession>
<feature type="compositionally biased region" description="Polar residues" evidence="2">
    <location>
        <begin position="56"/>
        <end position="71"/>
    </location>
</feature>
<feature type="region of interest" description="Disordered" evidence="2">
    <location>
        <begin position="588"/>
        <end position="632"/>
    </location>
</feature>
<dbReference type="OrthoDB" id="2555519at2759"/>
<feature type="compositionally biased region" description="Polar residues" evidence="2">
    <location>
        <begin position="410"/>
        <end position="435"/>
    </location>
</feature>
<evidence type="ECO:0000313" key="3">
    <source>
        <dbReference type="EMBL" id="ATY62247.1"/>
    </source>
</evidence>
<feature type="compositionally biased region" description="Acidic residues" evidence="2">
    <location>
        <begin position="616"/>
        <end position="632"/>
    </location>
</feature>
<dbReference type="PANTHER" id="PTHR38701:SF1">
    <property type="entry name" value="UP-REGULATED DURING SEPTATION PROTEIN 1 DOMAIN-CONTAINING PROTEIN"/>
    <property type="match status" value="1"/>
</dbReference>